<keyword evidence="3" id="KW-1185">Reference proteome</keyword>
<reference evidence="3" key="1">
    <citation type="journal article" date="2019" name="Int. J. Syst. Evol. Microbiol.">
        <title>The Global Catalogue of Microorganisms (GCM) 10K type strain sequencing project: providing services to taxonomists for standard genome sequencing and annotation.</title>
        <authorList>
            <consortium name="The Broad Institute Genomics Platform"/>
            <consortium name="The Broad Institute Genome Sequencing Center for Infectious Disease"/>
            <person name="Wu L."/>
            <person name="Ma J."/>
        </authorList>
    </citation>
    <scope>NUCLEOTIDE SEQUENCE [LARGE SCALE GENOMIC DNA]</scope>
    <source>
        <strain evidence="3">JCM 1365</strain>
    </source>
</reference>
<dbReference type="SUPFAM" id="SSF140453">
    <property type="entry name" value="EsxAB dimer-like"/>
    <property type="match status" value="1"/>
</dbReference>
<sequence length="408" mass="41766">MLYRKGADPQALERTARELSACAAEVDGIRSTGARALAVIGRSWGGDDARSAQDDWRTTSASLVALGTTLDTMSRRLTANAAAQRGTSELGSGTGSPGPLSPLSPLSPISPLSPSRLFPWLGGAGTSGGESIAPPPPLADQVRGNTPHDIDLELAHLADNVYHPSAVDGWSPLGEEELQQLGIDPSRLHQRDGLDAAVYRNDDGQYVLAFAGTSSMTDWGTNVQQGVGLLSGQHLQAIALAQGLAGAVGSDNMVITGHSLGGGLASTASVATDIPAVTFNAAGVHPNTVAAATALGGGDAGYSSGQIRNYHVRGEMLTTLQNPLGSFIDHVPLVGDNPLPNALGTQIAINPTHGPEIKISKWTAMAGTVAPAIVGIDAGLDVLGWSKDAHGGDSVVEAMEASTYFGKQ</sequence>
<evidence type="ECO:0008006" key="4">
    <source>
        <dbReference type="Google" id="ProtNLM"/>
    </source>
</evidence>
<accession>A0ABQ2HKP7</accession>
<dbReference type="InterPro" id="IPR036689">
    <property type="entry name" value="ESAT-6-like_sf"/>
</dbReference>
<protein>
    <recommendedName>
        <fullName evidence="4">DUF2974 domain-containing protein</fullName>
    </recommendedName>
</protein>
<dbReference type="Proteomes" id="UP000623461">
    <property type="component" value="Unassembled WGS sequence"/>
</dbReference>
<evidence type="ECO:0000313" key="2">
    <source>
        <dbReference type="EMBL" id="GGM84477.1"/>
    </source>
</evidence>
<gene>
    <name evidence="2" type="ORF">GCM10009721_06520</name>
</gene>
<dbReference type="EMBL" id="BMNZ01000001">
    <property type="protein sequence ID" value="GGM84477.1"/>
    <property type="molecule type" value="Genomic_DNA"/>
</dbReference>
<feature type="region of interest" description="Disordered" evidence="1">
    <location>
        <begin position="123"/>
        <end position="145"/>
    </location>
</feature>
<feature type="region of interest" description="Disordered" evidence="1">
    <location>
        <begin position="81"/>
        <end position="108"/>
    </location>
</feature>
<dbReference type="InterPro" id="IPR029058">
    <property type="entry name" value="AB_hydrolase_fold"/>
</dbReference>
<dbReference type="Pfam" id="PF26363">
    <property type="entry name" value="Phospholipase-like"/>
    <property type="match status" value="1"/>
</dbReference>
<feature type="compositionally biased region" description="Low complexity" evidence="1">
    <location>
        <begin position="86"/>
        <end position="108"/>
    </location>
</feature>
<name>A0ABQ2HKP7_9MICO</name>
<dbReference type="Gene3D" id="3.40.50.1820">
    <property type="entry name" value="alpha/beta hydrolase"/>
    <property type="match status" value="1"/>
</dbReference>
<dbReference type="SUPFAM" id="SSF53474">
    <property type="entry name" value="alpha/beta-Hydrolases"/>
    <property type="match status" value="1"/>
</dbReference>
<dbReference type="Gene3D" id="1.10.287.1060">
    <property type="entry name" value="ESAT-6-like"/>
    <property type="match status" value="1"/>
</dbReference>
<comment type="caution">
    <text evidence="2">The sequence shown here is derived from an EMBL/GenBank/DDBJ whole genome shotgun (WGS) entry which is preliminary data.</text>
</comment>
<organism evidence="2 3">
    <name type="scientific">Terrabacter tumescens</name>
    <dbReference type="NCBI Taxonomy" id="60443"/>
    <lineage>
        <taxon>Bacteria</taxon>
        <taxon>Bacillati</taxon>
        <taxon>Actinomycetota</taxon>
        <taxon>Actinomycetes</taxon>
        <taxon>Micrococcales</taxon>
        <taxon>Intrasporangiaceae</taxon>
        <taxon>Terrabacter</taxon>
    </lineage>
</organism>
<evidence type="ECO:0000313" key="3">
    <source>
        <dbReference type="Proteomes" id="UP000623461"/>
    </source>
</evidence>
<proteinExistence type="predicted"/>
<evidence type="ECO:0000256" key="1">
    <source>
        <dbReference type="SAM" id="MobiDB-lite"/>
    </source>
</evidence>
<dbReference type="RefSeq" id="WP_052358079.1">
    <property type="nucleotide sequence ID" value="NZ_BMNZ01000001.1"/>
</dbReference>